<keyword evidence="1" id="KW-0732">Signal</keyword>
<gene>
    <name evidence="2" type="ORF">E6K81_02675</name>
</gene>
<name>A0A538UD26_UNCEI</name>
<dbReference type="EMBL" id="VBPB01000040">
    <property type="protein sequence ID" value="TMQ73805.1"/>
    <property type="molecule type" value="Genomic_DNA"/>
</dbReference>
<comment type="caution">
    <text evidence="2">The sequence shown here is derived from an EMBL/GenBank/DDBJ whole genome shotgun (WGS) entry which is preliminary data.</text>
</comment>
<protein>
    <submittedName>
        <fullName evidence="2">Uncharacterized protein</fullName>
    </submittedName>
</protein>
<dbReference type="AlphaFoldDB" id="A0A538UD26"/>
<dbReference type="Proteomes" id="UP000319771">
    <property type="component" value="Unassembled WGS sequence"/>
</dbReference>
<feature type="chain" id="PRO_5022157708" evidence="1">
    <location>
        <begin position="19"/>
        <end position="142"/>
    </location>
</feature>
<dbReference type="PROSITE" id="PS51257">
    <property type="entry name" value="PROKAR_LIPOPROTEIN"/>
    <property type="match status" value="1"/>
</dbReference>
<evidence type="ECO:0000313" key="2">
    <source>
        <dbReference type="EMBL" id="TMQ73805.1"/>
    </source>
</evidence>
<accession>A0A538UD26</accession>
<feature type="signal peptide" evidence="1">
    <location>
        <begin position="1"/>
        <end position="18"/>
    </location>
</feature>
<evidence type="ECO:0000313" key="3">
    <source>
        <dbReference type="Proteomes" id="UP000319771"/>
    </source>
</evidence>
<evidence type="ECO:0000256" key="1">
    <source>
        <dbReference type="SAM" id="SignalP"/>
    </source>
</evidence>
<organism evidence="2 3">
    <name type="scientific">Eiseniibacteriota bacterium</name>
    <dbReference type="NCBI Taxonomy" id="2212470"/>
    <lineage>
        <taxon>Bacteria</taxon>
        <taxon>Candidatus Eiseniibacteriota</taxon>
    </lineage>
</organism>
<reference evidence="2 3" key="1">
    <citation type="journal article" date="2019" name="Nat. Microbiol.">
        <title>Mediterranean grassland soil C-N compound turnover is dependent on rainfall and depth, and is mediated by genomically divergent microorganisms.</title>
        <authorList>
            <person name="Diamond S."/>
            <person name="Andeer P.F."/>
            <person name="Li Z."/>
            <person name="Crits-Christoph A."/>
            <person name="Burstein D."/>
            <person name="Anantharaman K."/>
            <person name="Lane K.R."/>
            <person name="Thomas B.C."/>
            <person name="Pan C."/>
            <person name="Northen T.R."/>
            <person name="Banfield J.F."/>
        </authorList>
    </citation>
    <scope>NUCLEOTIDE SEQUENCE [LARGE SCALE GENOMIC DNA]</scope>
    <source>
        <strain evidence="2">WS_11</strain>
    </source>
</reference>
<proteinExistence type="predicted"/>
<sequence>MMFARPRLRGLVALSLLAATGCTTIREIPRDGYDAAPERHHVVVVTRDGSRQEFDDARVAGDSLTGYIERDNQSGIPEYRSVVIALDDIEHLSAKRVDWYRTALAGGVSLGAVVAVALSRHKGAAVTPPDITPPCSDPPCPP</sequence>